<evidence type="ECO:0000256" key="7">
    <source>
        <dbReference type="ARBA" id="ARBA00023244"/>
    </source>
</evidence>
<evidence type="ECO:0000256" key="3">
    <source>
        <dbReference type="ARBA" id="ARBA00012053"/>
    </source>
</evidence>
<dbReference type="EMBL" id="CADCTW010000251">
    <property type="protein sequence ID" value="CAA9372201.1"/>
    <property type="molecule type" value="Genomic_DNA"/>
</dbReference>
<feature type="binding site" evidence="11">
    <location>
        <position position="131"/>
    </location>
    <ligand>
        <name>Zn(2+)</name>
        <dbReference type="ChEBI" id="CHEBI:29105"/>
        <note>catalytic</note>
    </ligand>
</feature>
<evidence type="ECO:0000256" key="2">
    <source>
        <dbReference type="ARBA" id="ARBA00008055"/>
    </source>
</evidence>
<keyword evidence="11" id="KW-0862">Zinc</keyword>
<reference evidence="15" key="1">
    <citation type="submission" date="2020-02" db="EMBL/GenBank/DDBJ databases">
        <authorList>
            <person name="Meier V. D."/>
        </authorList>
    </citation>
    <scope>NUCLEOTIDE SEQUENCE</scope>
    <source>
        <strain evidence="15">AVDCRST_MAG68</strain>
    </source>
</reference>
<evidence type="ECO:0000256" key="12">
    <source>
        <dbReference type="PIRSR" id="PIRSR001415-5"/>
    </source>
</evidence>
<evidence type="ECO:0000256" key="8">
    <source>
        <dbReference type="ARBA" id="ARBA00047651"/>
    </source>
</evidence>
<dbReference type="SUPFAM" id="SSF51569">
    <property type="entry name" value="Aldolase"/>
    <property type="match status" value="1"/>
</dbReference>
<protein>
    <recommendedName>
        <fullName evidence="4 13">Delta-aminolevulinic acid dehydratase</fullName>
        <ecNumber evidence="3 13">4.2.1.24</ecNumber>
    </recommendedName>
</protein>
<evidence type="ECO:0000256" key="14">
    <source>
        <dbReference type="RuleBase" id="RU004161"/>
    </source>
</evidence>
<feature type="active site" description="Schiff-base intermediate with substrate" evidence="9">
    <location>
        <position position="196"/>
    </location>
</feature>
<dbReference type="NCBIfam" id="NF006762">
    <property type="entry name" value="PRK09283.1"/>
    <property type="match status" value="1"/>
</dbReference>
<dbReference type="SMART" id="SM01004">
    <property type="entry name" value="ALAD"/>
    <property type="match status" value="1"/>
</dbReference>
<dbReference type="CDD" id="cd00384">
    <property type="entry name" value="ALAD_PBGS"/>
    <property type="match status" value="1"/>
</dbReference>
<dbReference type="FunFam" id="3.20.20.70:FF:000019">
    <property type="entry name" value="Delta-aminolevulinic acid dehydratase"/>
    <property type="match status" value="1"/>
</dbReference>
<feature type="binding site" evidence="10">
    <location>
        <position position="275"/>
    </location>
    <ligand>
        <name>5-aminolevulinate</name>
        <dbReference type="ChEBI" id="CHEBI:356416"/>
        <label>2</label>
    </ligand>
</feature>
<sequence length="325" mass="34892">MPSFPSHRPRRLRRSETIRSLVRETSLLPSDLILPLFVVPGEGVRRPVASMAGVEQTSADELLRDAEEALRLGIGGVLLFGIPEHKDEAGSSGYGGDNIVSRAVRRIKAELPGLLVMTDVCLCEYTSHGHCGVIRDGDVDNDATVPLLARMAVAHAAAGADVVAPSDMMDGRVGAIRKALDDAGHTETAILSYAAKYASAFYGPFRDVAESAPTFGDRRTAQMDPGNVLEALREARLDVDEGADILMVKPALAYLDVIHRVKAETGYPVCAYHVSGEYAMIVAAAERGWIDGDRAQVEALTAIKRAGADMVISYYARQFARRSGG</sequence>
<evidence type="ECO:0000256" key="1">
    <source>
        <dbReference type="ARBA" id="ARBA00004694"/>
    </source>
</evidence>
<keyword evidence="7 13" id="KW-0627">Porphyrin biosynthesis</keyword>
<feature type="binding site" evidence="11">
    <location>
        <position position="123"/>
    </location>
    <ligand>
        <name>Zn(2+)</name>
        <dbReference type="ChEBI" id="CHEBI:29105"/>
        <note>catalytic</note>
    </ligand>
</feature>
<feature type="binding site" evidence="10">
    <location>
        <position position="314"/>
    </location>
    <ligand>
        <name>5-aminolevulinate</name>
        <dbReference type="ChEBI" id="CHEBI:356416"/>
        <label>2</label>
    </ligand>
</feature>
<evidence type="ECO:0000256" key="5">
    <source>
        <dbReference type="ARBA" id="ARBA00023133"/>
    </source>
</evidence>
<evidence type="ECO:0000256" key="13">
    <source>
        <dbReference type="RuleBase" id="RU000515"/>
    </source>
</evidence>
<evidence type="ECO:0000256" key="6">
    <source>
        <dbReference type="ARBA" id="ARBA00023239"/>
    </source>
</evidence>
<keyword evidence="12" id="KW-0460">Magnesium</keyword>
<dbReference type="PIRSF" id="PIRSF001415">
    <property type="entry name" value="Porphbilin_synth"/>
    <property type="match status" value="1"/>
</dbReference>
<dbReference type="InterPro" id="IPR001731">
    <property type="entry name" value="ALAD"/>
</dbReference>
<dbReference type="PRINTS" id="PR00144">
    <property type="entry name" value="DALDHYDRTASE"/>
</dbReference>
<feature type="active site" description="Schiff-base intermediate with substrate" evidence="9">
    <location>
        <position position="249"/>
    </location>
</feature>
<dbReference type="AlphaFoldDB" id="A0A6J4N3M9"/>
<dbReference type="InterPro" id="IPR013785">
    <property type="entry name" value="Aldolase_TIM"/>
</dbReference>
<keyword evidence="11" id="KW-0479">Metal-binding</keyword>
<dbReference type="EC" id="4.2.1.24" evidence="3 13"/>
<organism evidence="15">
    <name type="scientific">uncultured Gemmatimonadota bacterium</name>
    <dbReference type="NCBI Taxonomy" id="203437"/>
    <lineage>
        <taxon>Bacteria</taxon>
        <taxon>Pseudomonadati</taxon>
        <taxon>Gemmatimonadota</taxon>
        <taxon>environmental samples</taxon>
    </lineage>
</organism>
<name>A0A6J4N3M9_9BACT</name>
<dbReference type="PROSITE" id="PS00169">
    <property type="entry name" value="D_ALA_DEHYDRATASE"/>
    <property type="match status" value="1"/>
</dbReference>
<comment type="subunit">
    <text evidence="13">Homooctamer.</text>
</comment>
<dbReference type="Pfam" id="PF00490">
    <property type="entry name" value="ALAD"/>
    <property type="match status" value="1"/>
</dbReference>
<feature type="binding site" evidence="10">
    <location>
        <position position="218"/>
    </location>
    <ligand>
        <name>5-aminolevulinate</name>
        <dbReference type="ChEBI" id="CHEBI:356416"/>
        <label>1</label>
    </ligand>
</feature>
<evidence type="ECO:0000313" key="15">
    <source>
        <dbReference type="EMBL" id="CAA9372201.1"/>
    </source>
</evidence>
<dbReference type="InterPro" id="IPR030656">
    <property type="entry name" value="ALAD_AS"/>
</dbReference>
<dbReference type="GO" id="GO:0006782">
    <property type="term" value="P:protoporphyrinogen IX biosynthetic process"/>
    <property type="evidence" value="ECO:0007669"/>
    <property type="project" value="UniProtKB-UniPathway"/>
</dbReference>
<dbReference type="Gene3D" id="3.20.20.70">
    <property type="entry name" value="Aldolase class I"/>
    <property type="match status" value="1"/>
</dbReference>
<accession>A0A6J4N3M9</accession>
<dbReference type="GO" id="GO:0008270">
    <property type="term" value="F:zinc ion binding"/>
    <property type="evidence" value="ECO:0007669"/>
    <property type="project" value="TreeGrafter"/>
</dbReference>
<comment type="catalytic activity">
    <reaction evidence="8 13">
        <text>2 5-aminolevulinate = porphobilinogen + 2 H2O + H(+)</text>
        <dbReference type="Rhea" id="RHEA:24064"/>
        <dbReference type="ChEBI" id="CHEBI:15377"/>
        <dbReference type="ChEBI" id="CHEBI:15378"/>
        <dbReference type="ChEBI" id="CHEBI:58126"/>
        <dbReference type="ChEBI" id="CHEBI:356416"/>
        <dbReference type="EC" id="4.2.1.24"/>
    </reaction>
</comment>
<proteinExistence type="inferred from homology"/>
<feature type="binding site" evidence="12">
    <location>
        <position position="234"/>
    </location>
    <ligand>
        <name>Mg(2+)</name>
        <dbReference type="ChEBI" id="CHEBI:18420"/>
    </ligand>
</feature>
<dbReference type="GO" id="GO:0004655">
    <property type="term" value="F:porphobilinogen synthase activity"/>
    <property type="evidence" value="ECO:0007669"/>
    <property type="project" value="UniProtKB-EC"/>
</dbReference>
<feature type="binding site" evidence="10">
    <location>
        <position position="206"/>
    </location>
    <ligand>
        <name>5-aminolevulinate</name>
        <dbReference type="ChEBI" id="CHEBI:356416"/>
        <label>1</label>
    </ligand>
</feature>
<dbReference type="PANTHER" id="PTHR11458">
    <property type="entry name" value="DELTA-AMINOLEVULINIC ACID DEHYDRATASE"/>
    <property type="match status" value="1"/>
</dbReference>
<dbReference type="GO" id="GO:0005829">
    <property type="term" value="C:cytosol"/>
    <property type="evidence" value="ECO:0007669"/>
    <property type="project" value="TreeGrafter"/>
</dbReference>
<feature type="binding site" evidence="11">
    <location>
        <position position="121"/>
    </location>
    <ligand>
        <name>Zn(2+)</name>
        <dbReference type="ChEBI" id="CHEBI:29105"/>
        <note>catalytic</note>
    </ligand>
</feature>
<evidence type="ECO:0000256" key="4">
    <source>
        <dbReference type="ARBA" id="ARBA00020771"/>
    </source>
</evidence>
<comment type="pathway">
    <text evidence="1">Porphyrin-containing compound metabolism; protoporphyrin-IX biosynthesis; coproporphyrinogen-III from 5-aminolevulinate: step 1/4.</text>
</comment>
<comment type="similarity">
    <text evidence="2 14">Belongs to the ALAD family.</text>
</comment>
<dbReference type="UniPathway" id="UPA00251">
    <property type="reaction ID" value="UER00318"/>
</dbReference>
<dbReference type="PANTHER" id="PTHR11458:SF0">
    <property type="entry name" value="DELTA-AMINOLEVULINIC ACID DEHYDRATASE"/>
    <property type="match status" value="1"/>
</dbReference>
<evidence type="ECO:0000256" key="9">
    <source>
        <dbReference type="PIRSR" id="PIRSR001415-1"/>
    </source>
</evidence>
<evidence type="ECO:0000256" key="10">
    <source>
        <dbReference type="PIRSR" id="PIRSR001415-2"/>
    </source>
</evidence>
<gene>
    <name evidence="15" type="ORF">AVDCRST_MAG68-5636</name>
</gene>
<evidence type="ECO:0000256" key="11">
    <source>
        <dbReference type="PIRSR" id="PIRSR001415-3"/>
    </source>
</evidence>
<keyword evidence="5" id="KW-0350">Heme biosynthesis</keyword>
<keyword evidence="6 13" id="KW-0456">Lyase</keyword>